<organism evidence="3 4">
    <name type="scientific">Phlebotomus papatasi</name>
    <name type="common">Sandfly</name>
    <dbReference type="NCBI Taxonomy" id="29031"/>
    <lineage>
        <taxon>Eukaryota</taxon>
        <taxon>Metazoa</taxon>
        <taxon>Ecdysozoa</taxon>
        <taxon>Arthropoda</taxon>
        <taxon>Hexapoda</taxon>
        <taxon>Insecta</taxon>
        <taxon>Pterygota</taxon>
        <taxon>Neoptera</taxon>
        <taxon>Endopterygota</taxon>
        <taxon>Diptera</taxon>
        <taxon>Nematocera</taxon>
        <taxon>Psychodoidea</taxon>
        <taxon>Psychodidae</taxon>
        <taxon>Phlebotomus</taxon>
        <taxon>Phlebotomus</taxon>
    </lineage>
</organism>
<dbReference type="EMBL" id="AJVK01002293">
    <property type="status" value="NOT_ANNOTATED_CDS"/>
    <property type="molecule type" value="Genomic_DNA"/>
</dbReference>
<keyword evidence="4" id="KW-1185">Reference proteome</keyword>
<feature type="chain" id="PRO_5043736035" evidence="2">
    <location>
        <begin position="32"/>
        <end position="215"/>
    </location>
</feature>
<evidence type="ECO:0000313" key="4">
    <source>
        <dbReference type="Proteomes" id="UP000092462"/>
    </source>
</evidence>
<feature type="signal peptide" evidence="2">
    <location>
        <begin position="1"/>
        <end position="31"/>
    </location>
</feature>
<name>A0A1B0D0A0_PHLPP</name>
<keyword evidence="2" id="KW-0732">Signal</keyword>
<dbReference type="Proteomes" id="UP000092462">
    <property type="component" value="Unassembled WGS sequence"/>
</dbReference>
<evidence type="ECO:0000313" key="3">
    <source>
        <dbReference type="EnsemblMetazoa" id="PPAI000772-PA"/>
    </source>
</evidence>
<protein>
    <submittedName>
        <fullName evidence="3">Uncharacterized protein</fullName>
    </submittedName>
</protein>
<evidence type="ECO:0000256" key="1">
    <source>
        <dbReference type="SAM" id="MobiDB-lite"/>
    </source>
</evidence>
<proteinExistence type="predicted"/>
<sequence length="215" mass="22808">MPRTMSSESKRLLKTLSIAILLLSLAVAGDARKTHGSSRRTGSSSSSRSRTTYTRPSHSSNSHADQAKLSYPSYNQQPNRPQPQPSAPVAHPAHAQPTQNIGWNTNTQQGNTAGGSNRPIGWNVDQPAQKQNIAPANSANPPPYSAVQNHGPPPPYSAQAQPNPATGYHAPPPYSPQAGAPNQPHYAGAPPPYQQHPGGFPQQGAPPDQMSTFEP</sequence>
<feature type="compositionally biased region" description="Low complexity" evidence="1">
    <location>
        <begin position="39"/>
        <end position="60"/>
    </location>
</feature>
<reference evidence="3" key="1">
    <citation type="submission" date="2022-08" db="UniProtKB">
        <authorList>
            <consortium name="EnsemblMetazoa"/>
        </authorList>
    </citation>
    <scope>IDENTIFICATION</scope>
    <source>
        <strain evidence="3">Israel</strain>
    </source>
</reference>
<feature type="region of interest" description="Disordered" evidence="1">
    <location>
        <begin position="28"/>
        <end position="215"/>
    </location>
</feature>
<dbReference type="EnsemblMetazoa" id="PPAI000772-RA">
    <property type="protein sequence ID" value="PPAI000772-PA"/>
    <property type="gene ID" value="PPAI000772"/>
</dbReference>
<dbReference type="AlphaFoldDB" id="A0A1B0D0A0"/>
<dbReference type="EMBL" id="AJVK01002294">
    <property type="status" value="NOT_ANNOTATED_CDS"/>
    <property type="molecule type" value="Genomic_DNA"/>
</dbReference>
<accession>A0A1B0D0A0</accession>
<dbReference type="VEuPathDB" id="VectorBase:PPAI000772"/>
<dbReference type="VEuPathDB" id="VectorBase:PPAPM1_005250"/>
<feature type="compositionally biased region" description="Polar residues" evidence="1">
    <location>
        <begin position="96"/>
        <end position="115"/>
    </location>
</feature>
<evidence type="ECO:0000256" key="2">
    <source>
        <dbReference type="SAM" id="SignalP"/>
    </source>
</evidence>